<dbReference type="Gene3D" id="3.30.2310.20">
    <property type="entry name" value="RelE-like"/>
    <property type="match status" value="1"/>
</dbReference>
<dbReference type="InterPro" id="IPR007712">
    <property type="entry name" value="RelE/ParE_toxin"/>
</dbReference>
<dbReference type="SUPFAM" id="SSF143011">
    <property type="entry name" value="RelE-like"/>
    <property type="match status" value="1"/>
</dbReference>
<name>A0AB34CQT5_9GAMM</name>
<dbReference type="EMBL" id="VWVM01000002">
    <property type="protein sequence ID" value="KAA6128537.1"/>
    <property type="molecule type" value="Genomic_DNA"/>
</dbReference>
<dbReference type="AlphaFoldDB" id="A0AB34CQT5"/>
<dbReference type="InterPro" id="IPR052747">
    <property type="entry name" value="TA_system_RelE_toxin"/>
</dbReference>
<dbReference type="PANTHER" id="PTHR38813">
    <property type="match status" value="1"/>
</dbReference>
<evidence type="ECO:0000256" key="1">
    <source>
        <dbReference type="ARBA" id="ARBA00022649"/>
    </source>
</evidence>
<reference evidence="2 3" key="1">
    <citation type="submission" date="2019-09" db="EMBL/GenBank/DDBJ databases">
        <title>Genomic diversity of phyloplane-associated Pantoea species in Pakistan cotton crop.</title>
        <authorList>
            <person name="Tufail M.R."/>
            <person name="Cook D.R."/>
        </authorList>
    </citation>
    <scope>NUCLEOTIDE SEQUENCE [LARGE SCALE GENOMIC DNA]</scope>
    <source>
        <strain evidence="2 3">B_8</strain>
    </source>
</reference>
<proteinExistence type="predicted"/>
<organism evidence="2 3">
    <name type="scientific">Candidatus Pantoea gossypiicola</name>
    <dbReference type="NCBI Taxonomy" id="2608008"/>
    <lineage>
        <taxon>Bacteria</taxon>
        <taxon>Pseudomonadati</taxon>
        <taxon>Pseudomonadota</taxon>
        <taxon>Gammaproteobacteria</taxon>
        <taxon>Enterobacterales</taxon>
        <taxon>Erwiniaceae</taxon>
        <taxon>Pantoea</taxon>
    </lineage>
</organism>
<dbReference type="RefSeq" id="WP_150009923.1">
    <property type="nucleotide sequence ID" value="NZ_VWVM01000002.1"/>
</dbReference>
<accession>A0AB34CQT5</accession>
<dbReference type="PANTHER" id="PTHR38813:SF1">
    <property type="entry name" value="TOXIN RELE1-RELATED"/>
    <property type="match status" value="1"/>
</dbReference>
<sequence>MVRVDWSRRALKHLMKIDKRYQKIIYQKVGELVSFPVVTLDIKKMQGSDNHYRLRIGNYRVLFTLTGGEPVILEITEVARRTSVTYQSLLMPGGFIYNHSHP</sequence>
<evidence type="ECO:0000313" key="2">
    <source>
        <dbReference type="EMBL" id="KAA6128537.1"/>
    </source>
</evidence>
<keyword evidence="3" id="KW-1185">Reference proteome</keyword>
<gene>
    <name evidence="2" type="ORF">F3I20_03390</name>
</gene>
<evidence type="ECO:0000313" key="3">
    <source>
        <dbReference type="Proteomes" id="UP000324255"/>
    </source>
</evidence>
<keyword evidence="1" id="KW-1277">Toxin-antitoxin system</keyword>
<dbReference type="Pfam" id="PF05016">
    <property type="entry name" value="ParE_toxin"/>
    <property type="match status" value="1"/>
</dbReference>
<dbReference type="InterPro" id="IPR035093">
    <property type="entry name" value="RelE/ParE_toxin_dom_sf"/>
</dbReference>
<dbReference type="Proteomes" id="UP000324255">
    <property type="component" value="Unassembled WGS sequence"/>
</dbReference>
<protein>
    <submittedName>
        <fullName evidence="2">Type II toxin-antitoxin system RelE/ParE family toxin</fullName>
    </submittedName>
</protein>
<comment type="caution">
    <text evidence="2">The sequence shown here is derived from an EMBL/GenBank/DDBJ whole genome shotgun (WGS) entry which is preliminary data.</text>
</comment>